<keyword evidence="1" id="KW-0805">Transcription regulation</keyword>
<gene>
    <name evidence="5" type="ORF">OKW52_18430</name>
</gene>
<dbReference type="PROSITE" id="PS01117">
    <property type="entry name" value="HTH_MARR_1"/>
    <property type="match status" value="1"/>
</dbReference>
<dbReference type="Pfam" id="PF12802">
    <property type="entry name" value="MarR_2"/>
    <property type="match status" value="1"/>
</dbReference>
<dbReference type="InterPro" id="IPR023187">
    <property type="entry name" value="Tscrpt_reg_MarR-type_CS"/>
</dbReference>
<feature type="domain" description="HTH marR-type" evidence="4">
    <location>
        <begin position="37"/>
        <end position="135"/>
    </location>
</feature>
<accession>A0ABT3H2Z7</accession>
<organism evidence="5 6">
    <name type="scientific">Pararhodobacter zhoushanensis</name>
    <dbReference type="NCBI Taxonomy" id="2479545"/>
    <lineage>
        <taxon>Bacteria</taxon>
        <taxon>Pseudomonadati</taxon>
        <taxon>Pseudomonadota</taxon>
        <taxon>Alphaproteobacteria</taxon>
        <taxon>Rhodobacterales</taxon>
        <taxon>Paracoccaceae</taxon>
        <taxon>Pararhodobacter</taxon>
    </lineage>
</organism>
<dbReference type="InterPro" id="IPR000835">
    <property type="entry name" value="HTH_MarR-typ"/>
</dbReference>
<dbReference type="InterPro" id="IPR036388">
    <property type="entry name" value="WH-like_DNA-bd_sf"/>
</dbReference>
<evidence type="ECO:0000313" key="5">
    <source>
        <dbReference type="EMBL" id="MCW1934178.1"/>
    </source>
</evidence>
<evidence type="ECO:0000256" key="1">
    <source>
        <dbReference type="ARBA" id="ARBA00023015"/>
    </source>
</evidence>
<reference evidence="5 6" key="1">
    <citation type="submission" date="2022-10" db="EMBL/GenBank/DDBJ databases">
        <title>Pararhodobacter sp. nov., isolated from marine algae.</title>
        <authorList>
            <person name="Choi B.J."/>
            <person name="Kim J.M."/>
            <person name="Lee J.K."/>
            <person name="Choi D.G."/>
            <person name="Jeon C.O."/>
        </authorList>
    </citation>
    <scope>NUCLEOTIDE SEQUENCE [LARGE SCALE GENOMIC DNA]</scope>
    <source>
        <strain evidence="5 6">ZQ420</strain>
    </source>
</reference>
<comment type="caution">
    <text evidence="5">The sequence shown here is derived from an EMBL/GenBank/DDBJ whole genome shotgun (WGS) entry which is preliminary data.</text>
</comment>
<name>A0ABT3H2Z7_9RHOB</name>
<evidence type="ECO:0000259" key="4">
    <source>
        <dbReference type="SMART" id="SM00347"/>
    </source>
</evidence>
<dbReference type="PANTHER" id="PTHR33164">
    <property type="entry name" value="TRANSCRIPTIONAL REGULATOR, MARR FAMILY"/>
    <property type="match status" value="1"/>
</dbReference>
<keyword evidence="2" id="KW-0238">DNA-binding</keyword>
<evidence type="ECO:0000256" key="3">
    <source>
        <dbReference type="ARBA" id="ARBA00023163"/>
    </source>
</evidence>
<keyword evidence="6" id="KW-1185">Reference proteome</keyword>
<dbReference type="SMART" id="SM00347">
    <property type="entry name" value="HTH_MARR"/>
    <property type="match status" value="1"/>
</dbReference>
<sequence length="204" mass="22077">MSEPFAFKSRTVSPDFISAPCHTAELLVHLARLVHGSAADPSLTPAQWTALRYFASANRFSRTPSGFSEFNATTRGTASQTVKSLIAMGLLEKRVHESDRRSALIEVTDAGRSKLCADPLSDLIECIRALPEPQREALTDTITTLGVALAKRRSAPTFGQCGDCGHCDAADSDESFCHCTQQMLSGIEMKSLCIDFAPTKGPKR</sequence>
<evidence type="ECO:0000313" key="6">
    <source>
        <dbReference type="Proteomes" id="UP001208938"/>
    </source>
</evidence>
<dbReference type="EMBL" id="JAPDFL010000001">
    <property type="protein sequence ID" value="MCW1934178.1"/>
    <property type="molecule type" value="Genomic_DNA"/>
</dbReference>
<dbReference type="InterPro" id="IPR036390">
    <property type="entry name" value="WH_DNA-bd_sf"/>
</dbReference>
<dbReference type="InterPro" id="IPR039422">
    <property type="entry name" value="MarR/SlyA-like"/>
</dbReference>
<dbReference type="SUPFAM" id="SSF46785">
    <property type="entry name" value="Winged helix' DNA-binding domain"/>
    <property type="match status" value="1"/>
</dbReference>
<proteinExistence type="predicted"/>
<evidence type="ECO:0000256" key="2">
    <source>
        <dbReference type="ARBA" id="ARBA00023125"/>
    </source>
</evidence>
<dbReference type="RefSeq" id="WP_264506998.1">
    <property type="nucleotide sequence ID" value="NZ_JAPDFL010000001.1"/>
</dbReference>
<protein>
    <submittedName>
        <fullName evidence="5">MarR family winged helix-turn-helix transcriptional regulator</fullName>
    </submittedName>
</protein>
<keyword evidence="3" id="KW-0804">Transcription</keyword>
<dbReference type="PANTHER" id="PTHR33164:SF89">
    <property type="entry name" value="MARR FAMILY REGULATORY PROTEIN"/>
    <property type="match status" value="1"/>
</dbReference>
<dbReference type="Gene3D" id="1.10.10.10">
    <property type="entry name" value="Winged helix-like DNA-binding domain superfamily/Winged helix DNA-binding domain"/>
    <property type="match status" value="1"/>
</dbReference>
<dbReference type="Proteomes" id="UP001208938">
    <property type="component" value="Unassembled WGS sequence"/>
</dbReference>